<feature type="domain" description="Serine/threonine specific protein phosphatases" evidence="3">
    <location>
        <begin position="492"/>
        <end position="497"/>
    </location>
</feature>
<reference evidence="4 5" key="1">
    <citation type="journal article" date="2012" name="BMC Genomics">
        <title>Comparative genomic analysis of human infective Trypanosoma cruzi lineages with the bat-restricted subspecies T. cruzi marinkellei.</title>
        <authorList>
            <person name="Franzen O."/>
            <person name="Talavera-Lopez C."/>
            <person name="Ochaya S."/>
            <person name="Butler C.E."/>
            <person name="Messenger L.A."/>
            <person name="Lewis M.D."/>
            <person name="Llewellyn M.S."/>
            <person name="Marinkelle C.J."/>
            <person name="Tyler K.M."/>
            <person name="Miles M.A."/>
            <person name="Andersson B."/>
        </authorList>
    </citation>
    <scope>NUCLEOTIDE SEQUENCE [LARGE SCALE GENOMIC DNA]</scope>
    <source>
        <strain evidence="4 5">B7</strain>
    </source>
</reference>
<gene>
    <name evidence="4" type="ORF">MOQ_006423</name>
</gene>
<dbReference type="OrthoDB" id="272731at2759"/>
<organism evidence="4 5">
    <name type="scientific">Trypanosoma cruzi marinkellei</name>
    <dbReference type="NCBI Taxonomy" id="85056"/>
    <lineage>
        <taxon>Eukaryota</taxon>
        <taxon>Discoba</taxon>
        <taxon>Euglenozoa</taxon>
        <taxon>Kinetoplastea</taxon>
        <taxon>Metakinetoplastina</taxon>
        <taxon>Trypanosomatida</taxon>
        <taxon>Trypanosomatidae</taxon>
        <taxon>Trypanosoma</taxon>
        <taxon>Schizotrypanum</taxon>
    </lineage>
</organism>
<feature type="region of interest" description="Disordered" evidence="2">
    <location>
        <begin position="1"/>
        <end position="97"/>
    </location>
</feature>
<accession>K2NLJ6</accession>
<dbReference type="InterPro" id="IPR004843">
    <property type="entry name" value="Calcineurin-like_PHP"/>
</dbReference>
<protein>
    <recommendedName>
        <fullName evidence="1">Serine/threonine-protein phosphatase</fullName>
        <ecNumber evidence="1">3.1.3.16</ecNumber>
    </recommendedName>
</protein>
<feature type="compositionally biased region" description="Polar residues" evidence="2">
    <location>
        <begin position="1"/>
        <end position="11"/>
    </location>
</feature>
<feature type="compositionally biased region" description="Low complexity" evidence="2">
    <location>
        <begin position="75"/>
        <end position="88"/>
    </location>
</feature>
<proteinExistence type="inferred from homology"/>
<dbReference type="SMART" id="SM00156">
    <property type="entry name" value="PP2Ac"/>
    <property type="match status" value="1"/>
</dbReference>
<evidence type="ECO:0000256" key="2">
    <source>
        <dbReference type="SAM" id="MobiDB-lite"/>
    </source>
</evidence>
<dbReference type="GO" id="GO:0005634">
    <property type="term" value="C:nucleus"/>
    <property type="evidence" value="ECO:0007669"/>
    <property type="project" value="TreeGrafter"/>
</dbReference>
<dbReference type="PANTHER" id="PTHR11668:SF496">
    <property type="entry name" value="SERINE_THREONINE-PROTEIN PHOSPHATASE"/>
    <property type="match status" value="1"/>
</dbReference>
<sequence>MNPSLRRSNGGASAVEPNAEGVNFSSHANVKSHSGGPRHGGHGGGGGGGGNSRGYKICHGGHGGGMASSVTANVPPTQQQQQQPQQQQSKMASSHPQCLSHVSMMEMNEDEGAPTVVTVTDNDNSTHITGRVNNIMHAVANVHDGQNALCENEDSSHAASIIPVKSSPDADPQRGDGRRRRRQWWWWRQQQRRRRKRSQSRMDQNMLVTKCDGGNQGRFYSGPYRSTLHLNPHVRCVESNGFSYNRTFKELLLAQGTEPPEADTPCLGPTAAPLCIPQLPELNLATDLENEEEFELKADCGKEGSTTSSPTITFTLDGVATPKTFAAIKLQGRDVGTISLPASCLLGGDPDGPRIRSSLRRPPPAIRIKELPHQIILRSYMNGCFLFYQTEETKQEFLGLCREVLAQARPIFESEPLFPRLVAPTFVFGDIHGNFEDLAFFLRNVLVFSDLQLTPANILCLGDYVDRGPYSLECLILLLSLKISHPSKVVMLRGNHEDRVVCGDLLTYGSASFLAQCEALYGVDEGRKLFKELTALFRHFPLAAELVIPAVANNSGNNINTTSSGNNNHHNHNYNNNNNNNTNSPGDLAAASVSRLLTSQGRRRTTHEERVLCTHGGIPRFFSPPKEDDSLAFLRREDFPRMLTLFPNNPFVRDDPEAQMELLGAVGQTGLSHASSTPAISEAMLRKAWFVAFDLMWSDPTIHDPSDDDNESSTSPLSGNGHAFINEWGFGVNKRGSNVLTFSAKALETFLQAHQYSMLFRAHQEKTHGLRLSKSTKVLTIFSSSNYLGHGNGAGCVLVTADGEIQLVEKLSE</sequence>
<dbReference type="EC" id="3.1.3.16" evidence="1"/>
<dbReference type="Proteomes" id="UP000007350">
    <property type="component" value="Unassembled WGS sequence"/>
</dbReference>
<feature type="compositionally biased region" description="Low complexity" evidence="2">
    <location>
        <begin position="559"/>
        <end position="583"/>
    </location>
</feature>
<comment type="similarity">
    <text evidence="1">Belongs to the PPP phosphatase family.</text>
</comment>
<keyword evidence="1" id="KW-0378">Hydrolase</keyword>
<comment type="caution">
    <text evidence="4">The sequence shown here is derived from an EMBL/GenBank/DDBJ whole genome shotgun (WGS) entry which is preliminary data.</text>
</comment>
<dbReference type="PROSITE" id="PS00125">
    <property type="entry name" value="SER_THR_PHOSPHATASE"/>
    <property type="match status" value="1"/>
</dbReference>
<dbReference type="PANTHER" id="PTHR11668">
    <property type="entry name" value="SERINE/THREONINE PROTEIN PHOSPHATASE"/>
    <property type="match status" value="1"/>
</dbReference>
<dbReference type="Gene3D" id="3.60.21.10">
    <property type="match status" value="1"/>
</dbReference>
<feature type="region of interest" description="Disordered" evidence="2">
    <location>
        <begin position="559"/>
        <end position="586"/>
    </location>
</feature>
<dbReference type="Pfam" id="PF00149">
    <property type="entry name" value="Metallophos"/>
    <property type="match status" value="1"/>
</dbReference>
<dbReference type="InterPro" id="IPR029052">
    <property type="entry name" value="Metallo-depent_PP-like"/>
</dbReference>
<dbReference type="EMBL" id="AHKC01012669">
    <property type="protein sequence ID" value="EKF29777.1"/>
    <property type="molecule type" value="Genomic_DNA"/>
</dbReference>
<dbReference type="AlphaFoldDB" id="K2NLJ6"/>
<feature type="region of interest" description="Disordered" evidence="2">
    <location>
        <begin position="152"/>
        <end position="181"/>
    </location>
</feature>
<evidence type="ECO:0000259" key="3">
    <source>
        <dbReference type="PROSITE" id="PS00125"/>
    </source>
</evidence>
<dbReference type="PRINTS" id="PR00114">
    <property type="entry name" value="STPHPHTASE"/>
</dbReference>
<name>K2NLJ6_TRYCR</name>
<dbReference type="GO" id="GO:0004722">
    <property type="term" value="F:protein serine/threonine phosphatase activity"/>
    <property type="evidence" value="ECO:0007669"/>
    <property type="project" value="UniProtKB-EC"/>
</dbReference>
<keyword evidence="5" id="KW-1185">Reference proteome</keyword>
<dbReference type="SUPFAM" id="SSF56300">
    <property type="entry name" value="Metallo-dependent phosphatases"/>
    <property type="match status" value="1"/>
</dbReference>
<dbReference type="CDD" id="cd00144">
    <property type="entry name" value="MPP_PPP_family"/>
    <property type="match status" value="1"/>
</dbReference>
<feature type="compositionally biased region" description="Gly residues" evidence="2">
    <location>
        <begin position="42"/>
        <end position="52"/>
    </location>
</feature>
<evidence type="ECO:0000313" key="5">
    <source>
        <dbReference type="Proteomes" id="UP000007350"/>
    </source>
</evidence>
<dbReference type="InterPro" id="IPR050341">
    <property type="entry name" value="PP1_catalytic_subunit"/>
</dbReference>
<dbReference type="InterPro" id="IPR006186">
    <property type="entry name" value="Ser/Thr-sp_prot-phosphatase"/>
</dbReference>
<comment type="catalytic activity">
    <reaction evidence="1">
        <text>O-phospho-L-threonyl-[protein] + H2O = L-threonyl-[protein] + phosphate</text>
        <dbReference type="Rhea" id="RHEA:47004"/>
        <dbReference type="Rhea" id="RHEA-COMP:11060"/>
        <dbReference type="Rhea" id="RHEA-COMP:11605"/>
        <dbReference type="ChEBI" id="CHEBI:15377"/>
        <dbReference type="ChEBI" id="CHEBI:30013"/>
        <dbReference type="ChEBI" id="CHEBI:43474"/>
        <dbReference type="ChEBI" id="CHEBI:61977"/>
        <dbReference type="EC" id="3.1.3.16"/>
    </reaction>
</comment>
<evidence type="ECO:0000256" key="1">
    <source>
        <dbReference type="RuleBase" id="RU004273"/>
    </source>
</evidence>
<dbReference type="GO" id="GO:0005737">
    <property type="term" value="C:cytoplasm"/>
    <property type="evidence" value="ECO:0007669"/>
    <property type="project" value="TreeGrafter"/>
</dbReference>
<evidence type="ECO:0000313" key="4">
    <source>
        <dbReference type="EMBL" id="EKF29777.1"/>
    </source>
</evidence>